<dbReference type="InterPro" id="IPR036388">
    <property type="entry name" value="WH-like_DNA-bd_sf"/>
</dbReference>
<evidence type="ECO:0000256" key="3">
    <source>
        <dbReference type="ARBA" id="ARBA00023082"/>
    </source>
</evidence>
<keyword evidence="2" id="KW-0805">Transcription regulation</keyword>
<keyword evidence="8" id="KW-1185">Reference proteome</keyword>
<dbReference type="Pfam" id="PF04542">
    <property type="entry name" value="Sigma70_r2"/>
    <property type="match status" value="1"/>
</dbReference>
<dbReference type="Gene3D" id="1.10.10.10">
    <property type="entry name" value="Winged helix-like DNA-binding domain superfamily/Winged helix DNA-binding domain"/>
    <property type="match status" value="1"/>
</dbReference>
<accession>A0ABX3HJE1</accession>
<evidence type="ECO:0000256" key="5">
    <source>
        <dbReference type="ARBA" id="ARBA00023163"/>
    </source>
</evidence>
<dbReference type="RefSeq" id="WP_076109956.1">
    <property type="nucleotide sequence ID" value="NZ_MPTB01000007.1"/>
</dbReference>
<organism evidence="7 8">
    <name type="scientific">Paenibacillus borealis</name>
    <dbReference type="NCBI Taxonomy" id="160799"/>
    <lineage>
        <taxon>Bacteria</taxon>
        <taxon>Bacillati</taxon>
        <taxon>Bacillota</taxon>
        <taxon>Bacilli</taxon>
        <taxon>Bacillales</taxon>
        <taxon>Paenibacillaceae</taxon>
        <taxon>Paenibacillus</taxon>
    </lineage>
</organism>
<keyword evidence="5" id="KW-0804">Transcription</keyword>
<evidence type="ECO:0000259" key="6">
    <source>
        <dbReference type="Pfam" id="PF04542"/>
    </source>
</evidence>
<evidence type="ECO:0000256" key="4">
    <source>
        <dbReference type="ARBA" id="ARBA00023125"/>
    </source>
</evidence>
<dbReference type="InterPro" id="IPR007627">
    <property type="entry name" value="RNA_pol_sigma70_r2"/>
</dbReference>
<dbReference type="PANTHER" id="PTHR43133">
    <property type="entry name" value="RNA POLYMERASE ECF-TYPE SIGMA FACTO"/>
    <property type="match status" value="1"/>
</dbReference>
<sequence>MWGRKGKQQDDFYEELCVKYFKNIYGYCTRLTKGQLQLSDIVEECTQNTFLEARKQIERLQNHPNVEGWLYVTARNLVRNSYRSMYIKRRHEIVLDDRMQFFSDDDELAACLEDTYEIDELSEKVLSGLNESEYQLYNDYFRNQLPVQELVDKYHISNTAVTTRIYRVKKKITNNIRDYFKEM</sequence>
<dbReference type="SUPFAM" id="SSF88659">
    <property type="entry name" value="Sigma3 and sigma4 domains of RNA polymerase sigma factors"/>
    <property type="match status" value="1"/>
</dbReference>
<dbReference type="SUPFAM" id="SSF88946">
    <property type="entry name" value="Sigma2 domain of RNA polymerase sigma factors"/>
    <property type="match status" value="1"/>
</dbReference>
<keyword evidence="3" id="KW-0731">Sigma factor</keyword>
<keyword evidence="4" id="KW-0238">DNA-binding</keyword>
<evidence type="ECO:0000256" key="1">
    <source>
        <dbReference type="ARBA" id="ARBA00010641"/>
    </source>
</evidence>
<dbReference type="NCBIfam" id="TIGR02937">
    <property type="entry name" value="sigma70-ECF"/>
    <property type="match status" value="1"/>
</dbReference>
<reference evidence="7 8" key="1">
    <citation type="submission" date="2016-10" db="EMBL/GenBank/DDBJ databases">
        <title>Paenibacillus species isolates.</title>
        <authorList>
            <person name="Beno S.M."/>
        </authorList>
    </citation>
    <scope>NUCLEOTIDE SEQUENCE [LARGE SCALE GENOMIC DNA]</scope>
    <source>
        <strain evidence="7 8">FSL H7-0744</strain>
    </source>
</reference>
<dbReference type="InterPro" id="IPR014284">
    <property type="entry name" value="RNA_pol_sigma-70_dom"/>
</dbReference>
<dbReference type="InterPro" id="IPR013324">
    <property type="entry name" value="RNA_pol_sigma_r3/r4-like"/>
</dbReference>
<protein>
    <submittedName>
        <fullName evidence="7">RNA polymerase subunit sigma-70</fullName>
    </submittedName>
</protein>
<evidence type="ECO:0000313" key="8">
    <source>
        <dbReference type="Proteomes" id="UP000187412"/>
    </source>
</evidence>
<dbReference type="PANTHER" id="PTHR43133:SF8">
    <property type="entry name" value="RNA POLYMERASE SIGMA FACTOR HI_1459-RELATED"/>
    <property type="match status" value="1"/>
</dbReference>
<feature type="domain" description="RNA polymerase sigma-70 region 2" evidence="6">
    <location>
        <begin position="21"/>
        <end position="84"/>
    </location>
</feature>
<dbReference type="InterPro" id="IPR013325">
    <property type="entry name" value="RNA_pol_sigma_r2"/>
</dbReference>
<dbReference type="InterPro" id="IPR039425">
    <property type="entry name" value="RNA_pol_sigma-70-like"/>
</dbReference>
<proteinExistence type="inferred from homology"/>
<evidence type="ECO:0000313" key="7">
    <source>
        <dbReference type="EMBL" id="OMD50326.1"/>
    </source>
</evidence>
<dbReference type="Proteomes" id="UP000187412">
    <property type="component" value="Unassembled WGS sequence"/>
</dbReference>
<comment type="similarity">
    <text evidence="1">Belongs to the sigma-70 factor family. ECF subfamily.</text>
</comment>
<dbReference type="Gene3D" id="1.10.1740.10">
    <property type="match status" value="1"/>
</dbReference>
<evidence type="ECO:0000256" key="2">
    <source>
        <dbReference type="ARBA" id="ARBA00023015"/>
    </source>
</evidence>
<name>A0ABX3HJE1_PAEBO</name>
<gene>
    <name evidence="7" type="ORF">BSK56_07265</name>
</gene>
<comment type="caution">
    <text evidence="7">The sequence shown here is derived from an EMBL/GenBank/DDBJ whole genome shotgun (WGS) entry which is preliminary data.</text>
</comment>
<dbReference type="EMBL" id="MPTB01000007">
    <property type="protein sequence ID" value="OMD50326.1"/>
    <property type="molecule type" value="Genomic_DNA"/>
</dbReference>